<evidence type="ECO:0000256" key="3">
    <source>
        <dbReference type="ARBA" id="ARBA00023204"/>
    </source>
</evidence>
<reference evidence="5 6" key="1">
    <citation type="journal article" date="2016" name="Nat. Commun.">
        <title>Thousands of microbial genomes shed light on interconnected biogeochemical processes in an aquifer system.</title>
        <authorList>
            <person name="Anantharaman K."/>
            <person name="Brown C.T."/>
            <person name="Hug L.A."/>
            <person name="Sharon I."/>
            <person name="Castelle C.J."/>
            <person name="Probst A.J."/>
            <person name="Thomas B.C."/>
            <person name="Singh A."/>
            <person name="Wilkins M.J."/>
            <person name="Karaoz U."/>
            <person name="Brodie E.L."/>
            <person name="Williams K.H."/>
            <person name="Hubbard S.S."/>
            <person name="Banfield J.F."/>
        </authorList>
    </citation>
    <scope>NUCLEOTIDE SEQUENCE [LARGE SCALE GENOMIC DNA]</scope>
</reference>
<dbReference type="Pfam" id="PF11967">
    <property type="entry name" value="RecO_N"/>
    <property type="match status" value="1"/>
</dbReference>
<dbReference type="Proteomes" id="UP000177797">
    <property type="component" value="Unassembled WGS sequence"/>
</dbReference>
<organism evidence="5 6">
    <name type="scientific">Candidatus Taylorbacteria bacterium RIFCSPLOWO2_01_FULL_48_100</name>
    <dbReference type="NCBI Taxonomy" id="1802322"/>
    <lineage>
        <taxon>Bacteria</taxon>
        <taxon>Candidatus Tayloriibacteriota</taxon>
    </lineage>
</organism>
<gene>
    <name evidence="5" type="ORF">A2938_03495</name>
</gene>
<keyword evidence="1" id="KW-0227">DNA damage</keyword>
<keyword evidence="3" id="KW-0234">DNA repair</keyword>
<dbReference type="PANTHER" id="PTHR33991">
    <property type="entry name" value="DNA REPAIR PROTEIN RECO"/>
    <property type="match status" value="1"/>
</dbReference>
<sequence length="196" mass="21795">MYHLYHTPALVLGSSPTGEGSRTVELFTRELGLVSARAQGVRLARSKLRYHLTDFSYTDAWLVRGREVWRLANAVSRANFFSELVGDSAARAVLARAALLLRRLLPPEEKHEKLFDAVVSCAAFFQSRTCSAGEFRDIEILLALRILFHLGYLGEPKEFLEVAAGESFGAFEISSIAPLRRQLVSIINSSLRITGL</sequence>
<comment type="caution">
    <text evidence="5">The sequence shown here is derived from an EMBL/GenBank/DDBJ whole genome shotgun (WGS) entry which is preliminary data.</text>
</comment>
<dbReference type="AlphaFoldDB" id="A0A1G2NEV0"/>
<accession>A0A1G2NEV0</accession>
<keyword evidence="2" id="KW-0233">DNA recombination</keyword>
<dbReference type="SUPFAM" id="SSF50249">
    <property type="entry name" value="Nucleic acid-binding proteins"/>
    <property type="match status" value="1"/>
</dbReference>
<evidence type="ECO:0000313" key="5">
    <source>
        <dbReference type="EMBL" id="OHA34586.1"/>
    </source>
</evidence>
<dbReference type="GO" id="GO:0043590">
    <property type="term" value="C:bacterial nucleoid"/>
    <property type="evidence" value="ECO:0007669"/>
    <property type="project" value="TreeGrafter"/>
</dbReference>
<feature type="domain" description="DNA replication/recombination mediator RecO N-terminal" evidence="4">
    <location>
        <begin position="4"/>
        <end position="74"/>
    </location>
</feature>
<name>A0A1G2NEV0_9BACT</name>
<dbReference type="EMBL" id="MHSA01000011">
    <property type="protein sequence ID" value="OHA34586.1"/>
    <property type="molecule type" value="Genomic_DNA"/>
</dbReference>
<protein>
    <recommendedName>
        <fullName evidence="4">DNA replication/recombination mediator RecO N-terminal domain-containing protein</fullName>
    </recommendedName>
</protein>
<dbReference type="GO" id="GO:0006302">
    <property type="term" value="P:double-strand break repair"/>
    <property type="evidence" value="ECO:0007669"/>
    <property type="project" value="TreeGrafter"/>
</dbReference>
<dbReference type="GO" id="GO:0006310">
    <property type="term" value="P:DNA recombination"/>
    <property type="evidence" value="ECO:0007669"/>
    <property type="project" value="UniProtKB-KW"/>
</dbReference>
<dbReference type="InterPro" id="IPR012340">
    <property type="entry name" value="NA-bd_OB-fold"/>
</dbReference>
<dbReference type="InterPro" id="IPR022572">
    <property type="entry name" value="DNA_rep/recomb_RecO_N"/>
</dbReference>
<evidence type="ECO:0000256" key="2">
    <source>
        <dbReference type="ARBA" id="ARBA00023172"/>
    </source>
</evidence>
<evidence type="ECO:0000256" key="1">
    <source>
        <dbReference type="ARBA" id="ARBA00022763"/>
    </source>
</evidence>
<evidence type="ECO:0000259" key="4">
    <source>
        <dbReference type="Pfam" id="PF11967"/>
    </source>
</evidence>
<proteinExistence type="predicted"/>
<dbReference type="InterPro" id="IPR003717">
    <property type="entry name" value="RecO"/>
</dbReference>
<dbReference type="PANTHER" id="PTHR33991:SF1">
    <property type="entry name" value="DNA REPAIR PROTEIN RECO"/>
    <property type="match status" value="1"/>
</dbReference>
<evidence type="ECO:0000313" key="6">
    <source>
        <dbReference type="Proteomes" id="UP000177797"/>
    </source>
</evidence>
<dbReference type="Gene3D" id="2.40.50.140">
    <property type="entry name" value="Nucleic acid-binding proteins"/>
    <property type="match status" value="1"/>
</dbReference>